<keyword evidence="6" id="KW-0479">Metal-binding</keyword>
<evidence type="ECO:0000256" key="3">
    <source>
        <dbReference type="ARBA" id="ARBA00011048"/>
    </source>
</evidence>
<proteinExistence type="inferred from homology"/>
<dbReference type="EMBL" id="BAAAQK010000017">
    <property type="protein sequence ID" value="GAA1858948.1"/>
    <property type="molecule type" value="Genomic_DNA"/>
</dbReference>
<evidence type="ECO:0000256" key="2">
    <source>
        <dbReference type="ARBA" id="ARBA00001966"/>
    </source>
</evidence>
<dbReference type="SUPFAM" id="SSF51905">
    <property type="entry name" value="FAD/NAD(P)-binding domain"/>
    <property type="match status" value="1"/>
</dbReference>
<keyword evidence="13" id="KW-1185">Reference proteome</keyword>
<keyword evidence="7" id="KW-0560">Oxidoreductase</keyword>
<evidence type="ECO:0000256" key="1">
    <source>
        <dbReference type="ARBA" id="ARBA00001917"/>
    </source>
</evidence>
<dbReference type="SUPFAM" id="SSF51395">
    <property type="entry name" value="FMN-linked oxidoreductases"/>
    <property type="match status" value="1"/>
</dbReference>
<gene>
    <name evidence="12" type="ORF">GCM10009836_43970</name>
</gene>
<dbReference type="Pfam" id="PF07992">
    <property type="entry name" value="Pyr_redox_2"/>
    <property type="match status" value="1"/>
</dbReference>
<name>A0ABN2NDH4_9PSEU</name>
<dbReference type="PRINTS" id="PR00368">
    <property type="entry name" value="FADPNR"/>
</dbReference>
<evidence type="ECO:0000259" key="11">
    <source>
        <dbReference type="Pfam" id="PF07992"/>
    </source>
</evidence>
<dbReference type="InterPro" id="IPR023753">
    <property type="entry name" value="FAD/NAD-binding_dom"/>
</dbReference>
<dbReference type="PANTHER" id="PTHR42917:SF2">
    <property type="entry name" value="2,4-DIENOYL-COA REDUCTASE [(2E)-ENOYL-COA-PRODUCING]"/>
    <property type="match status" value="1"/>
</dbReference>
<evidence type="ECO:0000256" key="7">
    <source>
        <dbReference type="ARBA" id="ARBA00023002"/>
    </source>
</evidence>
<protein>
    <submittedName>
        <fullName evidence="12">FAD-dependent oxidoreductase</fullName>
    </submittedName>
</protein>
<comment type="caution">
    <text evidence="12">The sequence shown here is derived from an EMBL/GenBank/DDBJ whole genome shotgun (WGS) entry which is preliminary data.</text>
</comment>
<dbReference type="Gene3D" id="3.50.50.60">
    <property type="entry name" value="FAD/NAD(P)-binding domain"/>
    <property type="match status" value="1"/>
</dbReference>
<keyword evidence="9" id="KW-0411">Iron-sulfur</keyword>
<evidence type="ECO:0000256" key="5">
    <source>
        <dbReference type="ARBA" id="ARBA00022643"/>
    </source>
</evidence>
<dbReference type="InterPro" id="IPR051793">
    <property type="entry name" value="NADH:flavin_oxidoreductase"/>
</dbReference>
<dbReference type="InterPro" id="IPR001155">
    <property type="entry name" value="OxRdtase_FMN_N"/>
</dbReference>
<dbReference type="RefSeq" id="WP_344420126.1">
    <property type="nucleotide sequence ID" value="NZ_BAAAQK010000017.1"/>
</dbReference>
<evidence type="ECO:0000259" key="10">
    <source>
        <dbReference type="Pfam" id="PF00724"/>
    </source>
</evidence>
<feature type="domain" description="FAD/NAD(P)-binding" evidence="11">
    <location>
        <begin position="389"/>
        <end position="635"/>
    </location>
</feature>
<feature type="domain" description="NADH:flavin oxidoreductase/NADH oxidase N-terminal" evidence="10">
    <location>
        <begin position="9"/>
        <end position="341"/>
    </location>
</feature>
<keyword evidence="4" id="KW-0285">Flavoprotein</keyword>
<evidence type="ECO:0000256" key="8">
    <source>
        <dbReference type="ARBA" id="ARBA00023004"/>
    </source>
</evidence>
<evidence type="ECO:0000313" key="12">
    <source>
        <dbReference type="EMBL" id="GAA1858948.1"/>
    </source>
</evidence>
<dbReference type="PANTHER" id="PTHR42917">
    <property type="entry name" value="2,4-DIENOYL-COA REDUCTASE"/>
    <property type="match status" value="1"/>
</dbReference>
<dbReference type="InterPro" id="IPR013785">
    <property type="entry name" value="Aldolase_TIM"/>
</dbReference>
<comment type="cofactor">
    <cofactor evidence="1">
        <name>FMN</name>
        <dbReference type="ChEBI" id="CHEBI:58210"/>
    </cofactor>
</comment>
<evidence type="ECO:0000256" key="6">
    <source>
        <dbReference type="ARBA" id="ARBA00022723"/>
    </source>
</evidence>
<dbReference type="Gene3D" id="3.40.50.720">
    <property type="entry name" value="NAD(P)-binding Rossmann-like Domain"/>
    <property type="match status" value="1"/>
</dbReference>
<dbReference type="Gene3D" id="3.20.20.70">
    <property type="entry name" value="Aldolase class I"/>
    <property type="match status" value="1"/>
</dbReference>
<evidence type="ECO:0000313" key="13">
    <source>
        <dbReference type="Proteomes" id="UP001500449"/>
    </source>
</evidence>
<accession>A0ABN2NDH4</accession>
<keyword evidence="5" id="KW-0288">FMN</keyword>
<comment type="similarity">
    <text evidence="3">In the N-terminal section; belongs to the NADH:flavin oxidoreductase/NADH oxidase family.</text>
</comment>
<evidence type="ECO:0000256" key="4">
    <source>
        <dbReference type="ARBA" id="ARBA00022630"/>
    </source>
</evidence>
<sequence length="688" mass="73767">MSTTYPHVFATGTIGPVEIANRIYFGPTANPLDAGGAPSADLAAFFEERAAGGVGLIIQSLPVAPRGGIGRACPSNESALPAFRAVADRVHGHGTKLFGQLHFFSHLNFQWEPRSPLAPSMSVAGTQRFNSYGVTRAMSVTDIEAVINAYAKAARNLRNSGYDGIEIHSTHGMLPETFLSPFWNHREDGYGGSDRARMRFLTELLETVRDAVGDKMALGVRLQCDELLPGGLGTAECAAVVADLAESGRVDFFDLDVSVEPEQSDLSHPGLMFSPLEFLPHVRKVRRSAGEVPVLSAPGRLTDMADAESLLAEGVLDFAGIVRGLLAEPRLVANARAGRPEDSRRCIAANHCCERRMQYGGFGCGVNPATGRERLWGLSELRPAPARGSVVVVGAGPAGAEAARVAALRGHRVVVFEQRDRIGGQLRLWSRLPVCGPVADIVPWYERQLRDLGVEVRLGRPADAAAVLAESPDAVIVATGARYDATGASGYRPSDIPGADRAHVLTPENILDGGARPAGHVLLLDDEGLHTGVGLAELLAAAGAEVELVTRWPQPAEHLQLTLESDQMLRRLKALAVRFRTMSYVRSIGVRDVTVYDIHSGCDEVVADVDAVVLVTCRRPAGRLAPELEREGMRVFPIGDVLAPRGLPEATYEGHRFARLLGEPTAPSGFTEAFWQEIDPAQYAGPAR</sequence>
<organism evidence="12 13">
    <name type="scientific">Pseudonocardia ailaonensis</name>
    <dbReference type="NCBI Taxonomy" id="367279"/>
    <lineage>
        <taxon>Bacteria</taxon>
        <taxon>Bacillati</taxon>
        <taxon>Actinomycetota</taxon>
        <taxon>Actinomycetes</taxon>
        <taxon>Pseudonocardiales</taxon>
        <taxon>Pseudonocardiaceae</taxon>
        <taxon>Pseudonocardia</taxon>
    </lineage>
</organism>
<keyword evidence="8" id="KW-0408">Iron</keyword>
<reference evidence="12 13" key="1">
    <citation type="journal article" date="2019" name="Int. J. Syst. Evol. Microbiol.">
        <title>The Global Catalogue of Microorganisms (GCM) 10K type strain sequencing project: providing services to taxonomists for standard genome sequencing and annotation.</title>
        <authorList>
            <consortium name="The Broad Institute Genomics Platform"/>
            <consortium name="The Broad Institute Genome Sequencing Center for Infectious Disease"/>
            <person name="Wu L."/>
            <person name="Ma J."/>
        </authorList>
    </citation>
    <scope>NUCLEOTIDE SEQUENCE [LARGE SCALE GENOMIC DNA]</scope>
    <source>
        <strain evidence="12 13">JCM 16009</strain>
    </source>
</reference>
<dbReference type="InterPro" id="IPR036188">
    <property type="entry name" value="FAD/NAD-bd_sf"/>
</dbReference>
<dbReference type="Pfam" id="PF00724">
    <property type="entry name" value="Oxidored_FMN"/>
    <property type="match status" value="1"/>
</dbReference>
<dbReference type="Proteomes" id="UP001500449">
    <property type="component" value="Unassembled WGS sequence"/>
</dbReference>
<comment type="cofactor">
    <cofactor evidence="2">
        <name>[4Fe-4S] cluster</name>
        <dbReference type="ChEBI" id="CHEBI:49883"/>
    </cofactor>
</comment>
<evidence type="ECO:0000256" key="9">
    <source>
        <dbReference type="ARBA" id="ARBA00023014"/>
    </source>
</evidence>